<keyword evidence="4" id="KW-0804">Transcription</keyword>
<dbReference type="Pfam" id="PF00126">
    <property type="entry name" value="HTH_1"/>
    <property type="match status" value="1"/>
</dbReference>
<dbReference type="CDD" id="cd05466">
    <property type="entry name" value="PBP2_LTTR_substrate"/>
    <property type="match status" value="1"/>
</dbReference>
<dbReference type="SUPFAM" id="SSF53850">
    <property type="entry name" value="Periplasmic binding protein-like II"/>
    <property type="match status" value="1"/>
</dbReference>
<dbReference type="RefSeq" id="WP_016441692.1">
    <property type="nucleotide sequence ID" value="NZ_JARBHF010000041.1"/>
</dbReference>
<evidence type="ECO:0000256" key="2">
    <source>
        <dbReference type="ARBA" id="ARBA00023015"/>
    </source>
</evidence>
<reference evidence="6 7" key="1">
    <citation type="submission" date="2023-02" db="EMBL/GenBank/DDBJ databases">
        <title>Defining the Infant Male Urobiome and Moving Towards Mechanisms in Urobiome Research.</title>
        <authorList>
            <person name="Reasoner S."/>
            <person name="Flores V."/>
            <person name="Van Horn G."/>
            <person name="Morales G."/>
            <person name="Peard L."/>
            <person name="Abelson B."/>
            <person name="Manuel C."/>
            <person name="Lee J."/>
            <person name="Baker B."/>
            <person name="Williams T."/>
            <person name="Schmitz J."/>
            <person name="Clayton D."/>
            <person name="Hadjifrangiskou M."/>
        </authorList>
    </citation>
    <scope>NUCLEOTIDE SEQUENCE [LARGE SCALE GENOMIC DNA]</scope>
    <source>
        <strain evidence="6 7">AS1053</strain>
    </source>
</reference>
<dbReference type="PANTHER" id="PTHR30346">
    <property type="entry name" value="TRANSCRIPTIONAL DUAL REGULATOR HCAR-RELATED"/>
    <property type="match status" value="1"/>
</dbReference>
<evidence type="ECO:0000256" key="3">
    <source>
        <dbReference type="ARBA" id="ARBA00023125"/>
    </source>
</evidence>
<gene>
    <name evidence="6" type="ORF">PWJ81_08420</name>
</gene>
<comment type="similarity">
    <text evidence="1">Belongs to the LysR transcriptional regulatory family.</text>
</comment>
<comment type="caution">
    <text evidence="6">The sequence shown here is derived from an EMBL/GenBank/DDBJ whole genome shotgun (WGS) entry which is preliminary data.</text>
</comment>
<organism evidence="6 7">
    <name type="scientific">Actinotignum sanguinis</name>
    <dbReference type="NCBI Taxonomy" id="1445614"/>
    <lineage>
        <taxon>Bacteria</taxon>
        <taxon>Bacillati</taxon>
        <taxon>Actinomycetota</taxon>
        <taxon>Actinomycetes</taxon>
        <taxon>Actinomycetales</taxon>
        <taxon>Actinomycetaceae</taxon>
        <taxon>Actinotignum</taxon>
    </lineage>
</organism>
<accession>A0ABT5V7Z8</accession>
<keyword evidence="7" id="KW-1185">Reference proteome</keyword>
<evidence type="ECO:0000256" key="1">
    <source>
        <dbReference type="ARBA" id="ARBA00009437"/>
    </source>
</evidence>
<evidence type="ECO:0000313" key="7">
    <source>
        <dbReference type="Proteomes" id="UP001219297"/>
    </source>
</evidence>
<proteinExistence type="inferred from homology"/>
<dbReference type="InterPro" id="IPR005119">
    <property type="entry name" value="LysR_subst-bd"/>
</dbReference>
<evidence type="ECO:0000313" key="6">
    <source>
        <dbReference type="EMBL" id="MDE1657090.1"/>
    </source>
</evidence>
<dbReference type="InterPro" id="IPR000847">
    <property type="entry name" value="LysR_HTH_N"/>
</dbReference>
<evidence type="ECO:0000259" key="5">
    <source>
        <dbReference type="PROSITE" id="PS50931"/>
    </source>
</evidence>
<evidence type="ECO:0000256" key="4">
    <source>
        <dbReference type="ARBA" id="ARBA00023163"/>
    </source>
</evidence>
<dbReference type="Proteomes" id="UP001219297">
    <property type="component" value="Unassembled WGS sequence"/>
</dbReference>
<dbReference type="InterPro" id="IPR036388">
    <property type="entry name" value="WH-like_DNA-bd_sf"/>
</dbReference>
<dbReference type="Gene3D" id="3.40.190.10">
    <property type="entry name" value="Periplasmic binding protein-like II"/>
    <property type="match status" value="2"/>
</dbReference>
<dbReference type="PRINTS" id="PR00039">
    <property type="entry name" value="HTHLYSR"/>
</dbReference>
<dbReference type="InterPro" id="IPR036390">
    <property type="entry name" value="WH_DNA-bd_sf"/>
</dbReference>
<sequence length="294" mass="32070">MKLQHLEAFVVVARVGSIKEAAVELNCSQPSVTKQIRELEKTLGQELLDRSGRGIRLTPVGVLFAGRAREILSLSRRTVEEFSMLHGDIGGHVVIGTVESAAVVDVARAIKCVRDKHPGVGVTLRRIRRETILERLASNALSFAIVPDSWDLAGYERLPLSTRDRWGILVPAASSLAAKKGVNVEDLEGLPLICPDDSVGHRQLARWLDEHSDQCRVIYDVVYHAPQLVDAGVGYAIINDCSAGRCSPLGLVFVPLVPTTDSSTSLVWDPSRALTRVELAFLEEVRGVCAQAIR</sequence>
<dbReference type="Pfam" id="PF03466">
    <property type="entry name" value="LysR_substrate"/>
    <property type="match status" value="1"/>
</dbReference>
<dbReference type="PANTHER" id="PTHR30346:SF28">
    <property type="entry name" value="HTH-TYPE TRANSCRIPTIONAL REGULATOR CYNR"/>
    <property type="match status" value="1"/>
</dbReference>
<dbReference type="SUPFAM" id="SSF46785">
    <property type="entry name" value="Winged helix' DNA-binding domain"/>
    <property type="match status" value="1"/>
</dbReference>
<dbReference type="Gene3D" id="1.10.10.10">
    <property type="entry name" value="Winged helix-like DNA-binding domain superfamily/Winged helix DNA-binding domain"/>
    <property type="match status" value="1"/>
</dbReference>
<dbReference type="EMBL" id="JARBHI010000023">
    <property type="protein sequence ID" value="MDE1657090.1"/>
    <property type="molecule type" value="Genomic_DNA"/>
</dbReference>
<keyword evidence="3" id="KW-0238">DNA-binding</keyword>
<dbReference type="PROSITE" id="PS50931">
    <property type="entry name" value="HTH_LYSR"/>
    <property type="match status" value="1"/>
</dbReference>
<name>A0ABT5V7Z8_9ACTO</name>
<protein>
    <submittedName>
        <fullName evidence="6">LysR family transcriptional regulator</fullName>
    </submittedName>
</protein>
<keyword evidence="2" id="KW-0805">Transcription regulation</keyword>
<feature type="domain" description="HTH lysR-type" evidence="5">
    <location>
        <begin position="1"/>
        <end position="58"/>
    </location>
</feature>